<dbReference type="CDD" id="cd17930">
    <property type="entry name" value="DEXHc_cas3"/>
    <property type="match status" value="1"/>
</dbReference>
<evidence type="ECO:0000313" key="14">
    <source>
        <dbReference type="Proteomes" id="UP000092503"/>
    </source>
</evidence>
<dbReference type="GO" id="GO:0051607">
    <property type="term" value="P:defense response to virus"/>
    <property type="evidence" value="ECO:0007669"/>
    <property type="project" value="UniProtKB-KW"/>
</dbReference>
<dbReference type="RefSeq" id="WP_065468762.1">
    <property type="nucleotide sequence ID" value="NZ_FLTX01000036.1"/>
</dbReference>
<dbReference type="NCBIfam" id="TIGR01596">
    <property type="entry name" value="cas3_HD"/>
    <property type="match status" value="1"/>
</dbReference>
<dbReference type="AlphaFoldDB" id="A0A1C3NMG7"/>
<keyword evidence="15" id="KW-1185">Reference proteome</keyword>
<evidence type="ECO:0000256" key="8">
    <source>
        <dbReference type="ARBA" id="ARBA00022840"/>
    </source>
</evidence>
<dbReference type="InterPro" id="IPR006674">
    <property type="entry name" value="HD_domain"/>
</dbReference>
<dbReference type="OrthoDB" id="9810236at2"/>
<dbReference type="GO" id="GO:0004386">
    <property type="term" value="F:helicase activity"/>
    <property type="evidence" value="ECO:0007669"/>
    <property type="project" value="UniProtKB-KW"/>
</dbReference>
<dbReference type="GO" id="GO:0004518">
    <property type="term" value="F:nuclease activity"/>
    <property type="evidence" value="ECO:0007669"/>
    <property type="project" value="UniProtKB-KW"/>
</dbReference>
<evidence type="ECO:0000256" key="7">
    <source>
        <dbReference type="ARBA" id="ARBA00022806"/>
    </source>
</evidence>
<dbReference type="InterPro" id="IPR052511">
    <property type="entry name" value="ATP-dep_Helicase"/>
</dbReference>
<dbReference type="PANTHER" id="PTHR47962:SF5">
    <property type="entry name" value="ATP-DEPENDENT HELICASE LHR-RELATED"/>
    <property type="match status" value="1"/>
</dbReference>
<keyword evidence="3" id="KW-0540">Nuclease</keyword>
<keyword evidence="9" id="KW-0051">Antiviral defense</keyword>
<dbReference type="EMBL" id="MDCE01000013">
    <property type="protein sequence ID" value="PPV06725.1"/>
    <property type="molecule type" value="Genomic_DNA"/>
</dbReference>
<evidence type="ECO:0000256" key="9">
    <source>
        <dbReference type="ARBA" id="ARBA00023118"/>
    </source>
</evidence>
<keyword evidence="6" id="KW-0378">Hydrolase</keyword>
<dbReference type="InterPro" id="IPR054712">
    <property type="entry name" value="Cas3-like_dom"/>
</dbReference>
<name>A0A1C3NMG7_9XANT</name>
<dbReference type="InterPro" id="IPR014001">
    <property type="entry name" value="Helicase_ATP-bd"/>
</dbReference>
<keyword evidence="8" id="KW-0067">ATP-binding</keyword>
<reference evidence="13 14" key="1">
    <citation type="submission" date="2016-06" db="EMBL/GenBank/DDBJ databases">
        <authorList>
            <person name="Kjaerup R.B."/>
            <person name="Dalgaard T.S."/>
            <person name="Juul-Madsen H.R."/>
        </authorList>
    </citation>
    <scope>NUCLEOTIDE SEQUENCE [LARGE SCALE GENOMIC DNA]</scope>
    <source>
        <strain evidence="13">LMG947</strain>
    </source>
</reference>
<comment type="similarity">
    <text evidence="2">In the central section; belongs to the CRISPR-associated helicase Cas3 family.</text>
</comment>
<dbReference type="SUPFAM" id="SSF52540">
    <property type="entry name" value="P-loop containing nucleoside triphosphate hydrolases"/>
    <property type="match status" value="1"/>
</dbReference>
<evidence type="ECO:0000256" key="4">
    <source>
        <dbReference type="ARBA" id="ARBA00022723"/>
    </source>
</evidence>
<evidence type="ECO:0000313" key="13">
    <source>
        <dbReference type="EMBL" id="SBV51514.1"/>
    </source>
</evidence>
<dbReference type="STRING" id="56449.XBLMG947_2303"/>
<evidence type="ECO:0000313" key="12">
    <source>
        <dbReference type="EMBL" id="PPV06725.1"/>
    </source>
</evidence>
<dbReference type="PANTHER" id="PTHR47962">
    <property type="entry name" value="ATP-DEPENDENT HELICASE LHR-RELATED-RELATED"/>
    <property type="match status" value="1"/>
</dbReference>
<comment type="similarity">
    <text evidence="1">In the N-terminal section; belongs to the CRISPR-associated nuclease Cas3-HD family.</text>
</comment>
<organism evidence="13 14">
    <name type="scientific">Xanthomonas bromi</name>
    <dbReference type="NCBI Taxonomy" id="56449"/>
    <lineage>
        <taxon>Bacteria</taxon>
        <taxon>Pseudomonadati</taxon>
        <taxon>Pseudomonadota</taxon>
        <taxon>Gammaproteobacteria</taxon>
        <taxon>Lysobacterales</taxon>
        <taxon>Lysobacteraceae</taxon>
        <taxon>Xanthomonas</taxon>
    </lineage>
</organism>
<sequence length="764" mass="85228">MEFFAHSTKRQDRSDWQRLAEHLLAVGERAAENAEPFKGQRLASLAGQLHDLGKYTRQFQRRLDGDPARVDHATWGAKVACERYGTAGTLLAYGIAGHHAGLADGRPGHAAQTRLSLHERLSEDYRERELPPLMSDWERELSLPAKVALTEGFTGHPRQERRPFQLTVLTRMIFSCLVDADFTDTDDFYRRLEGRQSRAEETGTRPDPPELRQRLDAHLATLPTEGGINPLRAQILREVRAKAGMRPGLFSLTVPTGGGKTLASLAFALDHAIAHGLRRVIYVIPFTSIVEQTVQVFRQALGVQERDDVVLEHHSAFFDDPTKAPQSTDKRKLAMENWDAPIVVTTAVQFFESLFADRPSRCRKLHNIAGSVVVLDEAQTLPHALLRPCVALLDELARNYRVSPVLCTATQPTLRLDQGFAGGLEHVQELVDDPPALYAQLRRVQARHVGTLDDTALTDQLYHREQVLCIVNNRRHARHLFDAIADRPGARHLTTLMHARHRSAVLAELREDLKAGRPCRLVATSLIEAGVDVDFPAVLRAEAGLDSIAQAAGRCNREGRRPADASEVLVFAPANPDWAPPKELELFAQVFRSVERSHRDDLLAMDAIASYFAELYRSLGDGRLDREDVLGLLRDAGIDSLPLDTLARKFKMIQTTMRPLIVPYAPYAAGSGKEVPEVADTLRQLEHAEQVGVAGAARRLQPWLVQVPEQAYKALWQANAIAPVAQARYGEQFVRLVNPRLYDPRFGLRWDDSPQFLAAEALVS</sequence>
<evidence type="ECO:0000256" key="3">
    <source>
        <dbReference type="ARBA" id="ARBA00022722"/>
    </source>
</evidence>
<reference evidence="12 15" key="2">
    <citation type="submission" date="2016-08" db="EMBL/GenBank/DDBJ databases">
        <title>Evolution of the type three secretion system and type three effector repertoires in Xanthomonas.</title>
        <authorList>
            <person name="Merda D."/>
            <person name="Briand M."/>
            <person name="Bosis E."/>
            <person name="Rousseau C."/>
            <person name="Portier P."/>
            <person name="Jacques M.-A."/>
            <person name="Fischer-Le Saux M."/>
        </authorList>
    </citation>
    <scope>NUCLEOTIDE SEQUENCE [LARGE SCALE GENOMIC DNA]</scope>
    <source>
        <strain evidence="12 15">CFBP1976</strain>
    </source>
</reference>
<feature type="domain" description="Helicase ATP-binding" evidence="10">
    <location>
        <begin position="241"/>
        <end position="429"/>
    </location>
</feature>
<dbReference type="Proteomes" id="UP000239710">
    <property type="component" value="Unassembled WGS sequence"/>
</dbReference>
<dbReference type="Pfam" id="PF01966">
    <property type="entry name" value="HD"/>
    <property type="match status" value="1"/>
</dbReference>
<dbReference type="Pfam" id="PF22590">
    <property type="entry name" value="Cas3-like_C_2"/>
    <property type="match status" value="1"/>
</dbReference>
<feature type="domain" description="HD Cas3-type" evidence="11">
    <location>
        <begin position="12"/>
        <end position="183"/>
    </location>
</feature>
<proteinExistence type="inferred from homology"/>
<dbReference type="Gene3D" id="3.40.50.300">
    <property type="entry name" value="P-loop containing nucleotide triphosphate hydrolases"/>
    <property type="match status" value="2"/>
</dbReference>
<dbReference type="EMBL" id="FLTX01000036">
    <property type="protein sequence ID" value="SBV51514.1"/>
    <property type="molecule type" value="Genomic_DNA"/>
</dbReference>
<dbReference type="InterPro" id="IPR006474">
    <property type="entry name" value="Helicase_Cas3_CRISPR-ass_core"/>
</dbReference>
<dbReference type="PROSITE" id="PS51192">
    <property type="entry name" value="HELICASE_ATP_BIND_1"/>
    <property type="match status" value="1"/>
</dbReference>
<dbReference type="PROSITE" id="PS51643">
    <property type="entry name" value="HD_CAS3"/>
    <property type="match status" value="1"/>
</dbReference>
<accession>A0A1C3NMG7</accession>
<dbReference type="InterPro" id="IPR027417">
    <property type="entry name" value="P-loop_NTPase"/>
</dbReference>
<dbReference type="Proteomes" id="UP000092503">
    <property type="component" value="Unassembled WGS sequence"/>
</dbReference>
<dbReference type="GO" id="GO:0003677">
    <property type="term" value="F:DNA binding"/>
    <property type="evidence" value="ECO:0007669"/>
    <property type="project" value="TreeGrafter"/>
</dbReference>
<keyword evidence="4" id="KW-0479">Metal-binding</keyword>
<dbReference type="InterPro" id="IPR006483">
    <property type="entry name" value="CRISPR-assoc_Cas3_HD"/>
</dbReference>
<keyword evidence="5" id="KW-0547">Nucleotide-binding</keyword>
<evidence type="ECO:0000259" key="10">
    <source>
        <dbReference type="PROSITE" id="PS51192"/>
    </source>
</evidence>
<dbReference type="NCBIfam" id="TIGR01587">
    <property type="entry name" value="cas3_core"/>
    <property type="match status" value="1"/>
</dbReference>
<evidence type="ECO:0000256" key="1">
    <source>
        <dbReference type="ARBA" id="ARBA00006847"/>
    </source>
</evidence>
<evidence type="ECO:0000256" key="5">
    <source>
        <dbReference type="ARBA" id="ARBA00022741"/>
    </source>
</evidence>
<dbReference type="CDD" id="cd09641">
    <property type="entry name" value="Cas3''_I"/>
    <property type="match status" value="1"/>
</dbReference>
<dbReference type="GO" id="GO:0046872">
    <property type="term" value="F:metal ion binding"/>
    <property type="evidence" value="ECO:0007669"/>
    <property type="project" value="UniProtKB-KW"/>
</dbReference>
<dbReference type="SUPFAM" id="SSF109604">
    <property type="entry name" value="HD-domain/PDEase-like"/>
    <property type="match status" value="1"/>
</dbReference>
<dbReference type="InterPro" id="IPR011545">
    <property type="entry name" value="DEAD/DEAH_box_helicase_dom"/>
</dbReference>
<dbReference type="GO" id="GO:0016887">
    <property type="term" value="F:ATP hydrolysis activity"/>
    <property type="evidence" value="ECO:0007669"/>
    <property type="project" value="TreeGrafter"/>
</dbReference>
<gene>
    <name evidence="13" type="ORF">XBLMG947_2303</name>
    <name evidence="12" type="ORF">XbrCFBP1976_10715</name>
</gene>
<protein>
    <submittedName>
        <fullName evidence="12">CRISPR-associated helicase/endonuclease Cas3</fullName>
    </submittedName>
</protein>
<evidence type="ECO:0000256" key="6">
    <source>
        <dbReference type="ARBA" id="ARBA00022801"/>
    </source>
</evidence>
<evidence type="ECO:0000313" key="15">
    <source>
        <dbReference type="Proteomes" id="UP000239710"/>
    </source>
</evidence>
<dbReference type="Gene3D" id="1.10.3210.30">
    <property type="match status" value="1"/>
</dbReference>
<dbReference type="Pfam" id="PF00270">
    <property type="entry name" value="DEAD"/>
    <property type="match status" value="1"/>
</dbReference>
<dbReference type="GO" id="GO:0005524">
    <property type="term" value="F:ATP binding"/>
    <property type="evidence" value="ECO:0007669"/>
    <property type="project" value="UniProtKB-KW"/>
</dbReference>
<dbReference type="InterPro" id="IPR038257">
    <property type="entry name" value="CRISPR-assoc_Cas3_HD_sf"/>
</dbReference>
<evidence type="ECO:0000256" key="2">
    <source>
        <dbReference type="ARBA" id="ARBA00009046"/>
    </source>
</evidence>
<dbReference type="SMART" id="SM00487">
    <property type="entry name" value="DEXDc"/>
    <property type="match status" value="1"/>
</dbReference>
<keyword evidence="7" id="KW-0347">Helicase</keyword>
<evidence type="ECO:0000259" key="11">
    <source>
        <dbReference type="PROSITE" id="PS51643"/>
    </source>
</evidence>